<dbReference type="AlphaFoldDB" id="A0AAN6P6U0"/>
<keyword evidence="2" id="KW-0732">Signal</keyword>
<protein>
    <submittedName>
        <fullName evidence="3">Uncharacterized protein</fullName>
    </submittedName>
</protein>
<sequence length="270" mass="28202">MRVTVALSALMAVASAGRCRPITSSSTLAATVASVAQTSASGSDIVSSTTLIIPIVDQTVTSEPETISTSTMTTEIVEPTETPSETSASMLVAETSTALAGPEPIPTVAGFCIKGATPDTVVYGQRLAALSPNSNLVLASPADPNYGPRMGLFNLDISTGALTLNNTAYEGYQVHAPSQSNNQVFHVIRFTTAPAASPLTCFNREGRYSSGSILKCSAPGNWDGGPRMYSVFSSLVSATAAQAWQIRVDGYQSTARFDYDVAMFFGDDCL</sequence>
<feature type="signal peptide" evidence="2">
    <location>
        <begin position="1"/>
        <end position="16"/>
    </location>
</feature>
<reference evidence="4" key="1">
    <citation type="journal article" date="2023" name="Mol. Phylogenet. Evol.">
        <title>Genome-scale phylogeny and comparative genomics of the fungal order Sordariales.</title>
        <authorList>
            <person name="Hensen N."/>
            <person name="Bonometti L."/>
            <person name="Westerberg I."/>
            <person name="Brannstrom I.O."/>
            <person name="Guillou S."/>
            <person name="Cros-Aarteil S."/>
            <person name="Calhoun S."/>
            <person name="Haridas S."/>
            <person name="Kuo A."/>
            <person name="Mondo S."/>
            <person name="Pangilinan J."/>
            <person name="Riley R."/>
            <person name="LaButti K."/>
            <person name="Andreopoulos B."/>
            <person name="Lipzen A."/>
            <person name="Chen C."/>
            <person name="Yan M."/>
            <person name="Daum C."/>
            <person name="Ng V."/>
            <person name="Clum A."/>
            <person name="Steindorff A."/>
            <person name="Ohm R.A."/>
            <person name="Martin F."/>
            <person name="Silar P."/>
            <person name="Natvig D.O."/>
            <person name="Lalanne C."/>
            <person name="Gautier V."/>
            <person name="Ament-Velasquez S.L."/>
            <person name="Kruys A."/>
            <person name="Hutchinson M.I."/>
            <person name="Powell A.J."/>
            <person name="Barry K."/>
            <person name="Miller A.N."/>
            <person name="Grigoriev I.V."/>
            <person name="Debuchy R."/>
            <person name="Gladieux P."/>
            <person name="Hiltunen Thoren M."/>
            <person name="Johannesson H."/>
        </authorList>
    </citation>
    <scope>NUCLEOTIDE SEQUENCE [LARGE SCALE GENOMIC DNA]</scope>
    <source>
        <strain evidence="4">CBS 284.82</strain>
    </source>
</reference>
<feature type="chain" id="PRO_5042828127" evidence="2">
    <location>
        <begin position="17"/>
        <end position="270"/>
    </location>
</feature>
<comment type="caution">
    <text evidence="3">The sequence shown here is derived from an EMBL/GenBank/DDBJ whole genome shotgun (WGS) entry which is preliminary data.</text>
</comment>
<dbReference type="Proteomes" id="UP001303115">
    <property type="component" value="Unassembled WGS sequence"/>
</dbReference>
<dbReference type="EMBL" id="MU854574">
    <property type="protein sequence ID" value="KAK4032806.1"/>
    <property type="molecule type" value="Genomic_DNA"/>
</dbReference>
<evidence type="ECO:0000256" key="2">
    <source>
        <dbReference type="SAM" id="SignalP"/>
    </source>
</evidence>
<feature type="compositionally biased region" description="Low complexity" evidence="1">
    <location>
        <begin position="66"/>
        <end position="77"/>
    </location>
</feature>
<name>A0AAN6P6U0_9PEZI</name>
<proteinExistence type="predicted"/>
<evidence type="ECO:0000256" key="1">
    <source>
        <dbReference type="SAM" id="MobiDB-lite"/>
    </source>
</evidence>
<evidence type="ECO:0000313" key="3">
    <source>
        <dbReference type="EMBL" id="KAK4032806.1"/>
    </source>
</evidence>
<feature type="region of interest" description="Disordered" evidence="1">
    <location>
        <begin position="66"/>
        <end position="87"/>
    </location>
</feature>
<gene>
    <name evidence="3" type="ORF">C8A01DRAFT_40749</name>
</gene>
<keyword evidence="4" id="KW-1185">Reference proteome</keyword>
<accession>A0AAN6P6U0</accession>
<evidence type="ECO:0000313" key="4">
    <source>
        <dbReference type="Proteomes" id="UP001303115"/>
    </source>
</evidence>
<organism evidence="3 4">
    <name type="scientific">Parachaetomium inaequale</name>
    <dbReference type="NCBI Taxonomy" id="2588326"/>
    <lineage>
        <taxon>Eukaryota</taxon>
        <taxon>Fungi</taxon>
        <taxon>Dikarya</taxon>
        <taxon>Ascomycota</taxon>
        <taxon>Pezizomycotina</taxon>
        <taxon>Sordariomycetes</taxon>
        <taxon>Sordariomycetidae</taxon>
        <taxon>Sordariales</taxon>
        <taxon>Chaetomiaceae</taxon>
        <taxon>Parachaetomium</taxon>
    </lineage>
</organism>